<evidence type="ECO:0000313" key="2">
    <source>
        <dbReference type="Proteomes" id="UP000799429"/>
    </source>
</evidence>
<organism evidence="1 2">
    <name type="scientific">Patellaria atrata CBS 101060</name>
    <dbReference type="NCBI Taxonomy" id="1346257"/>
    <lineage>
        <taxon>Eukaryota</taxon>
        <taxon>Fungi</taxon>
        <taxon>Dikarya</taxon>
        <taxon>Ascomycota</taxon>
        <taxon>Pezizomycotina</taxon>
        <taxon>Dothideomycetes</taxon>
        <taxon>Dothideomycetes incertae sedis</taxon>
        <taxon>Patellariales</taxon>
        <taxon>Patellariaceae</taxon>
        <taxon>Patellaria</taxon>
    </lineage>
</organism>
<gene>
    <name evidence="1" type="ORF">M501DRAFT_996632</name>
</gene>
<dbReference type="AlphaFoldDB" id="A0A9P4S5V2"/>
<sequence>MRGCADECHVITESRDTFVTATSCEKHVVDKWGAEKGHMVATQRSRDLDVVDAEGVLRPARPNT</sequence>
<dbReference type="Proteomes" id="UP000799429">
    <property type="component" value="Unassembled WGS sequence"/>
</dbReference>
<comment type="caution">
    <text evidence="1">The sequence shown here is derived from an EMBL/GenBank/DDBJ whole genome shotgun (WGS) entry which is preliminary data.</text>
</comment>
<reference evidence="1" key="1">
    <citation type="journal article" date="2020" name="Stud. Mycol.">
        <title>101 Dothideomycetes genomes: a test case for predicting lifestyles and emergence of pathogens.</title>
        <authorList>
            <person name="Haridas S."/>
            <person name="Albert R."/>
            <person name="Binder M."/>
            <person name="Bloem J."/>
            <person name="Labutti K."/>
            <person name="Salamov A."/>
            <person name="Andreopoulos B."/>
            <person name="Baker S."/>
            <person name="Barry K."/>
            <person name="Bills G."/>
            <person name="Bluhm B."/>
            <person name="Cannon C."/>
            <person name="Castanera R."/>
            <person name="Culley D."/>
            <person name="Daum C."/>
            <person name="Ezra D."/>
            <person name="Gonzalez J."/>
            <person name="Henrissat B."/>
            <person name="Kuo A."/>
            <person name="Liang C."/>
            <person name="Lipzen A."/>
            <person name="Lutzoni F."/>
            <person name="Magnuson J."/>
            <person name="Mondo S."/>
            <person name="Nolan M."/>
            <person name="Ohm R."/>
            <person name="Pangilinan J."/>
            <person name="Park H.-J."/>
            <person name="Ramirez L."/>
            <person name="Alfaro M."/>
            <person name="Sun H."/>
            <person name="Tritt A."/>
            <person name="Yoshinaga Y."/>
            <person name="Zwiers L.-H."/>
            <person name="Turgeon B."/>
            <person name="Goodwin S."/>
            <person name="Spatafora J."/>
            <person name="Crous P."/>
            <person name="Grigoriev I."/>
        </authorList>
    </citation>
    <scope>NUCLEOTIDE SEQUENCE</scope>
    <source>
        <strain evidence="1">CBS 101060</strain>
    </source>
</reference>
<name>A0A9P4S5V2_9PEZI</name>
<dbReference type="EMBL" id="MU006103">
    <property type="protein sequence ID" value="KAF2836455.1"/>
    <property type="molecule type" value="Genomic_DNA"/>
</dbReference>
<protein>
    <submittedName>
        <fullName evidence="1">Uncharacterized protein</fullName>
    </submittedName>
</protein>
<evidence type="ECO:0000313" key="1">
    <source>
        <dbReference type="EMBL" id="KAF2836455.1"/>
    </source>
</evidence>
<proteinExistence type="predicted"/>
<feature type="non-terminal residue" evidence="1">
    <location>
        <position position="1"/>
    </location>
</feature>
<keyword evidence="2" id="KW-1185">Reference proteome</keyword>
<accession>A0A9P4S5V2</accession>